<evidence type="ECO:0000313" key="1">
    <source>
        <dbReference type="EMBL" id="TVT36902.1"/>
    </source>
</evidence>
<protein>
    <submittedName>
        <fullName evidence="1">Uncharacterized protein</fullName>
    </submittedName>
</protein>
<dbReference type="OrthoDB" id="9554593at2"/>
<accession>A0A558BK64</accession>
<organism evidence="1 2">
    <name type="scientific">Hymenobacter setariae</name>
    <dbReference type="NCBI Taxonomy" id="2594794"/>
    <lineage>
        <taxon>Bacteria</taxon>
        <taxon>Pseudomonadati</taxon>
        <taxon>Bacteroidota</taxon>
        <taxon>Cytophagia</taxon>
        <taxon>Cytophagales</taxon>
        <taxon>Hymenobacteraceae</taxon>
        <taxon>Hymenobacter</taxon>
    </lineage>
</organism>
<sequence>MARDSAKARPATLVGTTRLRELLRPYASSGAEWFITAACSLLPASEVPALTVIVWLNGQELARWPLHAMAYGSLVSQLIKQPAGPFAIPHARDFAYDEYAEFEARLTEARRVLADLIPPYNALLYRLSYTTRAAGLSAKQVASWVSQAEQALAATQGVALRQLLRAVGPPRFAAHSHQLNALLPSVEQGRRQAIAFLAHALPPTSPAEPGEPTTPGAEYSQWDWVELQLDKRGVSAELAWEKFRYLPEVEARVAPFGSAAAGAGAPSESVAGPPAAENPVREQLLKIRRQVDTLLAILD</sequence>
<reference evidence="1 2" key="1">
    <citation type="submission" date="2019-07" db="EMBL/GenBank/DDBJ databases">
        <title>Hymenobacter sp. straun FUR1 Genome sequencing and assembly.</title>
        <authorList>
            <person name="Chhetri G."/>
        </authorList>
    </citation>
    <scope>NUCLEOTIDE SEQUENCE [LARGE SCALE GENOMIC DNA]</scope>
    <source>
        <strain evidence="1 2">Fur1</strain>
    </source>
</reference>
<dbReference type="EMBL" id="VMRJ01000008">
    <property type="protein sequence ID" value="TVT36902.1"/>
    <property type="molecule type" value="Genomic_DNA"/>
</dbReference>
<dbReference type="AlphaFoldDB" id="A0A558BK64"/>
<keyword evidence="2" id="KW-1185">Reference proteome</keyword>
<gene>
    <name evidence="1" type="ORF">FNT36_23825</name>
</gene>
<comment type="caution">
    <text evidence="1">The sequence shown here is derived from an EMBL/GenBank/DDBJ whole genome shotgun (WGS) entry which is preliminary data.</text>
</comment>
<name>A0A558BK64_9BACT</name>
<dbReference type="Proteomes" id="UP000317624">
    <property type="component" value="Unassembled WGS sequence"/>
</dbReference>
<proteinExistence type="predicted"/>
<dbReference type="RefSeq" id="WP_144852990.1">
    <property type="nucleotide sequence ID" value="NZ_VMRJ01000008.1"/>
</dbReference>
<evidence type="ECO:0000313" key="2">
    <source>
        <dbReference type="Proteomes" id="UP000317624"/>
    </source>
</evidence>